<name>A0A6B0Y3A2_9RHOB</name>
<accession>A0A6B0Y3A2</accession>
<evidence type="ECO:0000313" key="1">
    <source>
        <dbReference type="EMBL" id="MXY34533.1"/>
    </source>
</evidence>
<proteinExistence type="predicted"/>
<reference evidence="1" key="1">
    <citation type="submission" date="2019-09" db="EMBL/GenBank/DDBJ databases">
        <title>Characterisation of the sponge microbiome using genome-centric metagenomics.</title>
        <authorList>
            <person name="Engelberts J.P."/>
            <person name="Robbins S.J."/>
            <person name="De Goeij J.M."/>
            <person name="Aranda M."/>
            <person name="Bell S.C."/>
            <person name="Webster N.S."/>
        </authorList>
    </citation>
    <scope>NUCLEOTIDE SEQUENCE</scope>
    <source>
        <strain evidence="1">SB0664_bin_43</strain>
    </source>
</reference>
<gene>
    <name evidence="1" type="ORF">F4Y60_10705</name>
</gene>
<sequence>MKKTVWLLLVMGTAAFGQDFPGSGEETSEPVQEDKFKNAEAWTCTGDSLNVRHMRVTLFADRKAEIGRVLRLDRREKYDTSLTVAQGVGIFWFWPDKAINAIHAFHMPTGSDAALFIPGRSGVGVERSISRAVDNAMLLKGEYFFCNKSR</sequence>
<dbReference type="AlphaFoldDB" id="A0A6B0Y3A2"/>
<dbReference type="EMBL" id="VXRY01000435">
    <property type="protein sequence ID" value="MXY34533.1"/>
    <property type="molecule type" value="Genomic_DNA"/>
</dbReference>
<organism evidence="1">
    <name type="scientific">Boseongicola sp. SB0664_bin_43</name>
    <dbReference type="NCBI Taxonomy" id="2604844"/>
    <lineage>
        <taxon>Bacteria</taxon>
        <taxon>Pseudomonadati</taxon>
        <taxon>Pseudomonadota</taxon>
        <taxon>Alphaproteobacteria</taxon>
        <taxon>Rhodobacterales</taxon>
        <taxon>Paracoccaceae</taxon>
        <taxon>Boseongicola</taxon>
    </lineage>
</organism>
<comment type="caution">
    <text evidence="1">The sequence shown here is derived from an EMBL/GenBank/DDBJ whole genome shotgun (WGS) entry which is preliminary data.</text>
</comment>
<protein>
    <submittedName>
        <fullName evidence="1">Uncharacterized protein</fullName>
    </submittedName>
</protein>